<evidence type="ECO:0000313" key="3">
    <source>
        <dbReference type="Proteomes" id="UP000562045"/>
    </source>
</evidence>
<reference evidence="2 4" key="1">
    <citation type="submission" date="2017-06" db="EMBL/GenBank/DDBJ databases">
        <title>Complete Genome Sequence of the Soil Carbazole-Degrading Bacterium Nocardioides aromaticivorans IC177.</title>
        <authorList>
            <person name="Vejarano F."/>
            <person name="Suzuki-Minakuchi C."/>
            <person name="Ohtsubo Y."/>
            <person name="Tsuda M."/>
            <person name="Okada K."/>
            <person name="Nojiri H."/>
        </authorList>
    </citation>
    <scope>NUCLEOTIDE SEQUENCE [LARGE SCALE GENOMIC DNA]</scope>
    <source>
        <strain evidence="2 4">IC177</strain>
    </source>
</reference>
<dbReference type="EMBL" id="CP022295">
    <property type="protein sequence ID" value="QSR24694.1"/>
    <property type="molecule type" value="Genomic_DNA"/>
</dbReference>
<keyword evidence="4" id="KW-1185">Reference proteome</keyword>
<evidence type="ECO:0000313" key="4">
    <source>
        <dbReference type="Proteomes" id="UP000662818"/>
    </source>
</evidence>
<evidence type="ECO:0000313" key="2">
    <source>
        <dbReference type="EMBL" id="QSR24694.1"/>
    </source>
</evidence>
<evidence type="ECO:0000313" key="1">
    <source>
        <dbReference type="EMBL" id="NYI45592.1"/>
    </source>
</evidence>
<proteinExistence type="predicted"/>
<dbReference type="RefSeq" id="WP_179649201.1">
    <property type="nucleotide sequence ID" value="NZ_CP022295.1"/>
</dbReference>
<dbReference type="Proteomes" id="UP000562045">
    <property type="component" value="Unassembled WGS sequence"/>
</dbReference>
<name>A0A7Y9ZHN6_9ACTN</name>
<dbReference type="AlphaFoldDB" id="A0A7Y9ZHN6"/>
<dbReference type="EMBL" id="JACBZM010000001">
    <property type="protein sequence ID" value="NYI45592.1"/>
    <property type="molecule type" value="Genomic_DNA"/>
</dbReference>
<protein>
    <submittedName>
        <fullName evidence="1">Uncharacterized protein</fullName>
    </submittedName>
</protein>
<accession>A0A7Y9ZHN6</accession>
<gene>
    <name evidence="1" type="ORF">BJ993_002672</name>
    <name evidence="2" type="ORF">CFH99_03550</name>
</gene>
<organism evidence="1 3">
    <name type="scientific">Nocardioides aromaticivorans</name>
    <dbReference type="NCBI Taxonomy" id="200618"/>
    <lineage>
        <taxon>Bacteria</taxon>
        <taxon>Bacillati</taxon>
        <taxon>Actinomycetota</taxon>
        <taxon>Actinomycetes</taxon>
        <taxon>Propionibacteriales</taxon>
        <taxon>Nocardioidaceae</taxon>
        <taxon>Nocardioides</taxon>
    </lineage>
</organism>
<dbReference type="Proteomes" id="UP000662818">
    <property type="component" value="Chromosome"/>
</dbReference>
<sequence length="167" mass="17582">MAPPTANAAWGSFLSANKYYTVQGMQILVSGSGYQYNWGCGLKDCDQVSQVYGFIGRTGGEVKGNKARIKVQTTFTGAQMGFSVGGSMSGPSGSASVSPLSNGCGMSEWYESRLNSRQVSIDNGDGVFCKASTYAWICSVKLTAQGAIRFGDQWIGNSASDTEDVGC</sequence>
<reference evidence="1 3" key="2">
    <citation type="submission" date="2020-07" db="EMBL/GenBank/DDBJ databases">
        <title>Sequencing the genomes of 1000 actinobacteria strains.</title>
        <authorList>
            <person name="Klenk H.-P."/>
        </authorList>
    </citation>
    <scope>NUCLEOTIDE SEQUENCE [LARGE SCALE GENOMIC DNA]</scope>
    <source>
        <strain evidence="1 3">DSM 15131</strain>
    </source>
</reference>